<dbReference type="InterPro" id="IPR058570">
    <property type="entry name" value="HROB_OB"/>
</dbReference>
<keyword evidence="3" id="KW-0418">Kinase</keyword>
<feature type="region of interest" description="Disordered" evidence="1">
    <location>
        <begin position="200"/>
        <end position="219"/>
    </location>
</feature>
<sequence>QEYVRKITEEASDDDHFTRGPWLSAIQYLAVERSIATGYFGNMKTFIKNGKVEKVVAVIKSCTLNMLGDLTVTLKDLSGIISGTIHYKVLNDEVYGKAISVGAVKHVIVASMALKGLGGILFVIGSMIGNCCPYESQTLVLMQEDQISSVPISNAIDTESIPEKTHIKYAQEESRNDVLMSTNDRETTKEVVDELVSSDKSITNGEHKDGNESTKLATSSEANNGYTSIFNHVTDQEGEVVDKPMFDEVKTRNDVVENIDAYRDEGMREVIVGEPFCKASYVEARKFDRMIIIFNGNDSITYQMVRSHPRFKHLTNKQCNKITPLLKVSEQDRMNEISHSYQKMKGFYKVILDLGPKFIRDEKIMERLTRGHISVHEIE</sequence>
<reference evidence="3" key="1">
    <citation type="journal article" date="2019" name="Sci. Rep.">
        <title>Draft genome of Tanacetum cinerariifolium, the natural source of mosquito coil.</title>
        <authorList>
            <person name="Yamashiro T."/>
            <person name="Shiraishi A."/>
            <person name="Satake H."/>
            <person name="Nakayama K."/>
        </authorList>
    </citation>
    <scope>NUCLEOTIDE SEQUENCE</scope>
</reference>
<gene>
    <name evidence="3" type="ORF">Tci_467392</name>
</gene>
<feature type="domain" description="Homologous recombination OB-fold protein OB-fold" evidence="2">
    <location>
        <begin position="51"/>
        <end position="104"/>
    </location>
</feature>
<dbReference type="GO" id="GO:0016301">
    <property type="term" value="F:kinase activity"/>
    <property type="evidence" value="ECO:0007669"/>
    <property type="project" value="UniProtKB-KW"/>
</dbReference>
<comment type="caution">
    <text evidence="3">The sequence shown here is derived from an EMBL/GenBank/DDBJ whole genome shotgun (WGS) entry which is preliminary data.</text>
</comment>
<dbReference type="PANTHER" id="PTHR14523:SF1">
    <property type="entry name" value="HOMOLOGOUS RECOMBINATION OB-FOLD PROTEIN"/>
    <property type="match status" value="1"/>
</dbReference>
<dbReference type="Pfam" id="PF15072">
    <property type="entry name" value="HROB"/>
    <property type="match status" value="1"/>
</dbReference>
<keyword evidence="3" id="KW-0675">Receptor</keyword>
<dbReference type="InterPro" id="IPR028045">
    <property type="entry name" value="HROB"/>
</dbReference>
<dbReference type="AlphaFoldDB" id="A0A699HZE1"/>
<accession>A0A699HZE1</accession>
<dbReference type="PANTHER" id="PTHR14523">
    <property type="entry name" value="UNCHARACTERIZED PROTEIN C17ORF53 HOMOLOG"/>
    <property type="match status" value="1"/>
</dbReference>
<evidence type="ECO:0000313" key="3">
    <source>
        <dbReference type="EMBL" id="GEY95418.1"/>
    </source>
</evidence>
<protein>
    <submittedName>
        <fullName evidence="3">Tyrosine-protein kinase, non-receptor Jak2</fullName>
    </submittedName>
</protein>
<dbReference type="EMBL" id="BKCJ010225947">
    <property type="protein sequence ID" value="GEY95418.1"/>
    <property type="molecule type" value="Genomic_DNA"/>
</dbReference>
<keyword evidence="3" id="KW-0808">Transferase</keyword>
<evidence type="ECO:0000256" key="1">
    <source>
        <dbReference type="SAM" id="MobiDB-lite"/>
    </source>
</evidence>
<organism evidence="3">
    <name type="scientific">Tanacetum cinerariifolium</name>
    <name type="common">Dalmatian daisy</name>
    <name type="synonym">Chrysanthemum cinerariifolium</name>
    <dbReference type="NCBI Taxonomy" id="118510"/>
    <lineage>
        <taxon>Eukaryota</taxon>
        <taxon>Viridiplantae</taxon>
        <taxon>Streptophyta</taxon>
        <taxon>Embryophyta</taxon>
        <taxon>Tracheophyta</taxon>
        <taxon>Spermatophyta</taxon>
        <taxon>Magnoliopsida</taxon>
        <taxon>eudicotyledons</taxon>
        <taxon>Gunneridae</taxon>
        <taxon>Pentapetalae</taxon>
        <taxon>asterids</taxon>
        <taxon>campanulids</taxon>
        <taxon>Asterales</taxon>
        <taxon>Asteraceae</taxon>
        <taxon>Asteroideae</taxon>
        <taxon>Anthemideae</taxon>
        <taxon>Anthemidinae</taxon>
        <taxon>Tanacetum</taxon>
    </lineage>
</organism>
<name>A0A699HZE1_TANCI</name>
<dbReference type="GO" id="GO:0000725">
    <property type="term" value="P:recombinational repair"/>
    <property type="evidence" value="ECO:0007669"/>
    <property type="project" value="InterPro"/>
</dbReference>
<proteinExistence type="predicted"/>
<feature type="non-terminal residue" evidence="3">
    <location>
        <position position="1"/>
    </location>
</feature>
<evidence type="ECO:0000259" key="2">
    <source>
        <dbReference type="Pfam" id="PF15072"/>
    </source>
</evidence>